<comment type="similarity">
    <text evidence="2">Belongs to the bacterial ribosomal protein bS16 family.</text>
</comment>
<reference evidence="9" key="1">
    <citation type="submission" date="2025-08" db="UniProtKB">
        <authorList>
            <consortium name="RefSeq"/>
        </authorList>
    </citation>
    <scope>IDENTIFICATION</scope>
    <source>
        <tissue evidence="9">Whole body</tissue>
    </source>
</reference>
<dbReference type="HAMAP" id="MF_00385">
    <property type="entry name" value="Ribosomal_bS16"/>
    <property type="match status" value="1"/>
</dbReference>
<evidence type="ECO:0000256" key="2">
    <source>
        <dbReference type="ARBA" id="ARBA00006668"/>
    </source>
</evidence>
<dbReference type="InterPro" id="IPR000307">
    <property type="entry name" value="Ribosomal_bS16"/>
</dbReference>
<dbReference type="GO" id="GO:0032543">
    <property type="term" value="P:mitochondrial translation"/>
    <property type="evidence" value="ECO:0007669"/>
    <property type="project" value="TreeGrafter"/>
</dbReference>
<dbReference type="PANTHER" id="PTHR12919:SF20">
    <property type="entry name" value="SMALL RIBOSOMAL SUBUNIT PROTEIN BS16M"/>
    <property type="match status" value="1"/>
</dbReference>
<dbReference type="RefSeq" id="XP_024887151.1">
    <property type="nucleotide sequence ID" value="XM_025031383.1"/>
</dbReference>
<dbReference type="SUPFAM" id="SSF54565">
    <property type="entry name" value="Ribosomal protein S16"/>
    <property type="match status" value="1"/>
</dbReference>
<dbReference type="FunFam" id="3.30.1320.10:FF:000004">
    <property type="entry name" value="28S ribosomal protein S16, mitochondrial"/>
    <property type="match status" value="1"/>
</dbReference>
<dbReference type="Proteomes" id="UP000504618">
    <property type="component" value="Unplaced"/>
</dbReference>
<dbReference type="InterPro" id="IPR023803">
    <property type="entry name" value="Ribosomal_bS16_dom_sf"/>
</dbReference>
<proteinExistence type="inferred from homology"/>
<keyword evidence="4" id="KW-0496">Mitochondrion</keyword>
<dbReference type="PANTHER" id="PTHR12919">
    <property type="entry name" value="30S RIBOSOMAL PROTEIN S16"/>
    <property type="match status" value="1"/>
</dbReference>
<sequence>MISDCPWFNLSYPMFVSSIVNKHVHKSGTISPLSKALRLVRYGCTNRPFYHIVVIDVKKAQRSPPIEQVGVYDPIPNVHNEKLVSFNFERIQYWLAKGAQITTPVADLLGLAGFLPVHPRTYMRAWRNRRKIVEESVTKESTCQE</sequence>
<dbReference type="CTD" id="51021"/>
<dbReference type="AlphaFoldDB" id="A0A6J1R211"/>
<accession>A0A6J1R211</accession>
<dbReference type="NCBIfam" id="TIGR00002">
    <property type="entry name" value="S16"/>
    <property type="match status" value="1"/>
</dbReference>
<dbReference type="GO" id="GO:0005763">
    <property type="term" value="C:mitochondrial small ribosomal subunit"/>
    <property type="evidence" value="ECO:0007669"/>
    <property type="project" value="TreeGrafter"/>
</dbReference>
<keyword evidence="3 9" id="KW-0689">Ribosomal protein</keyword>
<comment type="subcellular location">
    <subcellularLocation>
        <location evidence="1">Mitochondrion</location>
    </subcellularLocation>
</comment>
<evidence type="ECO:0000313" key="9">
    <source>
        <dbReference type="RefSeq" id="XP_024887151.1"/>
    </source>
</evidence>
<evidence type="ECO:0000256" key="7">
    <source>
        <dbReference type="ARBA" id="ARBA00035438"/>
    </source>
</evidence>
<evidence type="ECO:0000256" key="3">
    <source>
        <dbReference type="ARBA" id="ARBA00022980"/>
    </source>
</evidence>
<dbReference type="GO" id="GO:0003735">
    <property type="term" value="F:structural constituent of ribosome"/>
    <property type="evidence" value="ECO:0007669"/>
    <property type="project" value="InterPro"/>
</dbReference>
<keyword evidence="8" id="KW-1185">Reference proteome</keyword>
<evidence type="ECO:0000256" key="4">
    <source>
        <dbReference type="ARBA" id="ARBA00023128"/>
    </source>
</evidence>
<evidence type="ECO:0000256" key="5">
    <source>
        <dbReference type="ARBA" id="ARBA00023274"/>
    </source>
</evidence>
<organism evidence="8 9">
    <name type="scientific">Temnothorax curvispinosus</name>
    <dbReference type="NCBI Taxonomy" id="300111"/>
    <lineage>
        <taxon>Eukaryota</taxon>
        <taxon>Metazoa</taxon>
        <taxon>Ecdysozoa</taxon>
        <taxon>Arthropoda</taxon>
        <taxon>Hexapoda</taxon>
        <taxon>Insecta</taxon>
        <taxon>Pterygota</taxon>
        <taxon>Neoptera</taxon>
        <taxon>Endopterygota</taxon>
        <taxon>Hymenoptera</taxon>
        <taxon>Apocrita</taxon>
        <taxon>Aculeata</taxon>
        <taxon>Formicoidea</taxon>
        <taxon>Formicidae</taxon>
        <taxon>Myrmicinae</taxon>
        <taxon>Temnothorax</taxon>
    </lineage>
</organism>
<dbReference type="GO" id="GO:0005743">
    <property type="term" value="C:mitochondrial inner membrane"/>
    <property type="evidence" value="ECO:0007669"/>
    <property type="project" value="UniProtKB-ARBA"/>
</dbReference>
<dbReference type="Gene3D" id="3.30.1320.10">
    <property type="match status" value="1"/>
</dbReference>
<evidence type="ECO:0000256" key="1">
    <source>
        <dbReference type="ARBA" id="ARBA00004173"/>
    </source>
</evidence>
<gene>
    <name evidence="9" type="primary">LOC112464415</name>
</gene>
<keyword evidence="5" id="KW-0687">Ribonucleoprotein</keyword>
<dbReference type="GeneID" id="112464415"/>
<dbReference type="OrthoDB" id="407221at2759"/>
<evidence type="ECO:0000256" key="6">
    <source>
        <dbReference type="ARBA" id="ARBA00035263"/>
    </source>
</evidence>
<evidence type="ECO:0000313" key="8">
    <source>
        <dbReference type="Proteomes" id="UP000504618"/>
    </source>
</evidence>
<name>A0A6J1R211_9HYME</name>
<protein>
    <recommendedName>
        <fullName evidence="6">Small ribosomal subunit protein bS16m</fullName>
    </recommendedName>
    <alternativeName>
        <fullName evidence="7">28S ribosomal protein S16, mitochondrial</fullName>
    </alternativeName>
</protein>
<dbReference type="Pfam" id="PF00886">
    <property type="entry name" value="Ribosomal_S16"/>
    <property type="match status" value="1"/>
</dbReference>